<gene>
    <name evidence="2" type="ORF">TICRE_06580</name>
</gene>
<dbReference type="OrthoDB" id="47603at2"/>
<evidence type="ECO:0000313" key="3">
    <source>
        <dbReference type="Proteomes" id="UP000186112"/>
    </source>
</evidence>
<dbReference type="AlphaFoldDB" id="A0A1U7M7X9"/>
<dbReference type="EMBL" id="LTDM01000009">
    <property type="protein sequence ID" value="OLS03319.1"/>
    <property type="molecule type" value="Genomic_DNA"/>
</dbReference>
<evidence type="ECO:0000256" key="1">
    <source>
        <dbReference type="SAM" id="Phobius"/>
    </source>
</evidence>
<keyword evidence="3" id="KW-1185">Reference proteome</keyword>
<keyword evidence="1" id="KW-0472">Membrane</keyword>
<comment type="caution">
    <text evidence="2">The sequence shown here is derived from an EMBL/GenBank/DDBJ whole genome shotgun (WGS) entry which is preliminary data.</text>
</comment>
<sequence>MTKGDKVLIVVVVILTLLSLGFIKRQAFSNENKFVSIQVNGKEIKKVIFDKKIIGKKIPIQSKYGFNLIEIDDEKVRVIEADCPDKIDVKQGYISKIGETIICLPNRMVVEIKGVKKGDAIDIMNH</sequence>
<organism evidence="2 3">
    <name type="scientific">Tissierella creatinophila DSM 6911</name>
    <dbReference type="NCBI Taxonomy" id="1123403"/>
    <lineage>
        <taxon>Bacteria</taxon>
        <taxon>Bacillati</taxon>
        <taxon>Bacillota</taxon>
        <taxon>Tissierellia</taxon>
        <taxon>Tissierellales</taxon>
        <taxon>Tissierellaceae</taxon>
        <taxon>Tissierella</taxon>
    </lineage>
</organism>
<evidence type="ECO:0000313" key="2">
    <source>
        <dbReference type="EMBL" id="OLS03319.1"/>
    </source>
</evidence>
<dbReference type="Pfam" id="PF07009">
    <property type="entry name" value="NusG_II"/>
    <property type="match status" value="1"/>
</dbReference>
<name>A0A1U7M7X9_TISCR</name>
<dbReference type="InterPro" id="IPR038690">
    <property type="entry name" value="NusG_2_sf"/>
</dbReference>
<feature type="transmembrane region" description="Helical" evidence="1">
    <location>
        <begin position="6"/>
        <end position="23"/>
    </location>
</feature>
<dbReference type="Proteomes" id="UP000186112">
    <property type="component" value="Unassembled WGS sequence"/>
</dbReference>
<proteinExistence type="predicted"/>
<reference evidence="2 3" key="1">
    <citation type="submission" date="2016-02" db="EMBL/GenBank/DDBJ databases">
        <title>Genome sequence of Tissierella creatinophila DSM 6911.</title>
        <authorList>
            <person name="Poehlein A."/>
            <person name="Daniel R."/>
        </authorList>
    </citation>
    <scope>NUCLEOTIDE SEQUENCE [LARGE SCALE GENOMIC DNA]</scope>
    <source>
        <strain evidence="2 3">DSM 6911</strain>
    </source>
</reference>
<keyword evidence="1" id="KW-1133">Transmembrane helix</keyword>
<accession>A0A1U7M7X9</accession>
<dbReference type="RefSeq" id="WP_075725102.1">
    <property type="nucleotide sequence ID" value="NZ_LTDM01000009.1"/>
</dbReference>
<protein>
    <submittedName>
        <fullName evidence="2">Uncharacterized protein</fullName>
    </submittedName>
</protein>
<dbReference type="Gene3D" id="2.60.320.10">
    <property type="entry name" value="N-utilization substance G protein NusG, insert domain"/>
    <property type="match status" value="1"/>
</dbReference>
<dbReference type="CDD" id="cd09911">
    <property type="entry name" value="Lin0431_like"/>
    <property type="match status" value="1"/>
</dbReference>
<keyword evidence="1" id="KW-0812">Transmembrane</keyword>